<proteinExistence type="predicted"/>
<dbReference type="SUPFAM" id="SSF160651">
    <property type="entry name" value="FLJ32549 C-terminal domain-like"/>
    <property type="match status" value="1"/>
</dbReference>
<gene>
    <name evidence="2" type="ORF">ODALV1_LOCUS24279</name>
</gene>
<feature type="compositionally biased region" description="Low complexity" evidence="1">
    <location>
        <begin position="34"/>
        <end position="54"/>
    </location>
</feature>
<accession>A0ABP1RNG7</accession>
<name>A0ABP1RNG7_9HEXA</name>
<dbReference type="InterPro" id="IPR038060">
    <property type="entry name" value="C12orf66-like_central_sf"/>
</dbReference>
<reference evidence="2 3" key="1">
    <citation type="submission" date="2024-08" db="EMBL/GenBank/DDBJ databases">
        <authorList>
            <person name="Cucini C."/>
            <person name="Frati F."/>
        </authorList>
    </citation>
    <scope>NUCLEOTIDE SEQUENCE [LARGE SCALE GENOMIC DNA]</scope>
</reference>
<feature type="region of interest" description="Disordered" evidence="1">
    <location>
        <begin position="1"/>
        <end position="54"/>
    </location>
</feature>
<dbReference type="Gene3D" id="1.10.3450.30">
    <property type="match status" value="1"/>
</dbReference>
<evidence type="ECO:0000256" key="1">
    <source>
        <dbReference type="SAM" id="MobiDB-lite"/>
    </source>
</evidence>
<comment type="caution">
    <text evidence="2">The sequence shown here is derived from an EMBL/GenBank/DDBJ whole genome shotgun (WGS) entry which is preliminary data.</text>
</comment>
<evidence type="ECO:0000313" key="2">
    <source>
        <dbReference type="EMBL" id="CAL8131692.1"/>
    </source>
</evidence>
<dbReference type="PANTHER" id="PTHR31581:SF1">
    <property type="entry name" value="KICSTOR SUBUNIT 2"/>
    <property type="match status" value="1"/>
</dbReference>
<dbReference type="Proteomes" id="UP001642540">
    <property type="component" value="Unassembled WGS sequence"/>
</dbReference>
<keyword evidence="3" id="KW-1185">Reference proteome</keyword>
<feature type="compositionally biased region" description="Low complexity" evidence="1">
    <location>
        <begin position="1"/>
        <end position="14"/>
    </location>
</feature>
<organism evidence="2 3">
    <name type="scientific">Orchesella dallaii</name>
    <dbReference type="NCBI Taxonomy" id="48710"/>
    <lineage>
        <taxon>Eukaryota</taxon>
        <taxon>Metazoa</taxon>
        <taxon>Ecdysozoa</taxon>
        <taxon>Arthropoda</taxon>
        <taxon>Hexapoda</taxon>
        <taxon>Collembola</taxon>
        <taxon>Entomobryomorpha</taxon>
        <taxon>Entomobryoidea</taxon>
        <taxon>Orchesellidae</taxon>
        <taxon>Orchesellinae</taxon>
        <taxon>Orchesella</taxon>
    </lineage>
</organism>
<evidence type="ECO:0000313" key="3">
    <source>
        <dbReference type="Proteomes" id="UP001642540"/>
    </source>
</evidence>
<dbReference type="InterPro" id="IPR018544">
    <property type="entry name" value="KICS_2"/>
</dbReference>
<dbReference type="EMBL" id="CAXLJM020000089">
    <property type="protein sequence ID" value="CAL8131692.1"/>
    <property type="molecule type" value="Genomic_DNA"/>
</dbReference>
<dbReference type="PANTHER" id="PTHR31581">
    <property type="entry name" value="KICSTOR COMPLEX PROTEIN C12ORF66"/>
    <property type="match status" value="1"/>
</dbReference>
<dbReference type="Pfam" id="PF09404">
    <property type="entry name" value="C12orf66_like"/>
    <property type="match status" value="1"/>
</dbReference>
<sequence length="445" mass="49529">MWGSFRSSSSSGHSGDTRPLSSQVEASPMTSSNVSQSPAIPASPSSTVTSVTSRARPSITSITNLLSSTLMSSSAVSSNIEESSCGTELDTETVSHMDSFFDRFWSEMAVFAFERAKEIADKEKEQALKSHLHGSHCASSGFTWVILTTAMAQLALTEKGYMNLAFLAPKGFLRKDSNLKAALESIRHDLRKIVDSGGVTSSPARHKNSQIATCLMVLINLRLEQMEFYDRLSVVGTSKNVEIGDLIADIEVTYEKFRDELKGIGSTISILGGIQKTLQWESEILISLLKSMIMMQTWEYLEATIALQQANTQILEWNEILQTHSTTLKKSTFYNYSPPSYPLLYLWIRKLKGALVSKFSLYFYELLVKNSNSSFDMKSYCSKLPVDYYNRMLSFQKKSDASCICIIFDAKDTKYHPNGYNFISREVAAPQGLESFPAVLSIPMV</sequence>
<feature type="compositionally biased region" description="Polar residues" evidence="1">
    <location>
        <begin position="19"/>
        <end position="33"/>
    </location>
</feature>
<dbReference type="SUPFAM" id="SSF158548">
    <property type="entry name" value="FLJ32549 domain-like"/>
    <property type="match status" value="1"/>
</dbReference>
<protein>
    <submittedName>
        <fullName evidence="2">Uncharacterized protein</fullName>
    </submittedName>
</protein>